<dbReference type="PATRIC" id="fig|742823.3.peg.1129"/>
<dbReference type="STRING" id="742823.HMPREF9465_01140"/>
<organism evidence="2 3">
    <name type="scientific">Sutterella wadsworthensis 2_1_59BFAA</name>
    <dbReference type="NCBI Taxonomy" id="742823"/>
    <lineage>
        <taxon>Bacteria</taxon>
        <taxon>Pseudomonadati</taxon>
        <taxon>Pseudomonadota</taxon>
        <taxon>Betaproteobacteria</taxon>
        <taxon>Burkholderiales</taxon>
        <taxon>Sutterellaceae</taxon>
        <taxon>Sutterella</taxon>
    </lineage>
</organism>
<dbReference type="eggNOG" id="COG4913">
    <property type="taxonomic scope" value="Bacteria"/>
</dbReference>
<sequence>MTDLALFPELMPEEQFRAVRLQVHNWGTFSGCNDIPIAEEGFLFVGASGSGKSTLLDAFSQLLIPPRWVDFNAAAHETGGKVKGDRSIVSYVRGAWSELQTDAGVTTQYLREETTASGLALTFRNARRIVTLLQVFWIRGKLNGVGDVKRLYAVVERDVDLKALITGFSESDYDLRRLKIDLGDARCSDLFPPYETAFTALLGIKSSLALKLLHKTQSAKNLGDLNEFLRNFMLDEPRTYTIAARLVDEFVELEASHRAVVAANAQIRVLSPAQTAFGDMQQAEEGRLRAKLLAEALPAYRESWRANLLTAQAAKLENERRTHEENVRTIQADLVARRSTLADLELRERQSGGDQIAGWEAEKARREQDRDRAMRERGKVEAAARELGEALPPTADEFRTLVEVAAAEEAGAADLKKARDAKIEALIGEEHGIKSELDVLCEEIESLESQRSGIPAVQLRIREKVAAEAGLRTTDLPFAGEFIEVLPEQIAWRGALERALRPLALSILVPSEHFEAVSRVVNGAHWGAHVRLLRTGGAIVEEAGSLSDDSVIRKIRVTDGVHAQWLESVLRRDYDLACVETPEAFAAARRAVTKTGFVKDTHARYDKNDTRAVDDPRAWVLGMDNRAKLAALRAEEEIRRRDLHEKRRAITALKNEEAEASRRLVHCHTLAAASWIDIDPAPILADIHRLEAQIRAVREGNEALRELAKAIEETRIQIAAVEEKLSDAKADLKTADGALTTVRKRLQTLNDAWSTQIAALTDGMRKGLGDRFGARLGEIRLDTLDDLVNMVAREINDEISKLVARVKDMEIRVTTAFDKFRDQFPAESADLGAGLEFAGDYFRLLETLERDRLPDFEAKFRELLRQQSMQNLSQLRQYLTEERRDILQRLELVNESLHVVPFNVTNGRRTFLRITTQERMLPEVVEFRKRIRDALEGAWDVKVEDGEAEKRFAILAELVSSLKDLPENRRYRDTVLDVRRHVDFIGEEVDDDGRQIEVYRSGAGKSGGQRQKLTTTCLAAALRYQLCGDSVSVPTYALVVLDEAFDKADSDFTTLAMNIFRQFGFQMIVATPDKAVTTLEPFIGGACVVHIVERKYSSVLTIPYDGAVHRLVWKAPAESAEPVKEA</sequence>
<feature type="coiled-coil region" evidence="1">
    <location>
        <begin position="687"/>
        <end position="738"/>
    </location>
</feature>
<evidence type="ECO:0000313" key="3">
    <source>
        <dbReference type="Proteomes" id="UP000005835"/>
    </source>
</evidence>
<dbReference type="SUPFAM" id="SSF52540">
    <property type="entry name" value="P-loop containing nucleoside triphosphate hydrolases"/>
    <property type="match status" value="1"/>
</dbReference>
<evidence type="ECO:0000313" key="2">
    <source>
        <dbReference type="EMBL" id="EKB31249.1"/>
    </source>
</evidence>
<dbReference type="AlphaFoldDB" id="K1KHT6"/>
<protein>
    <recommendedName>
        <fullName evidence="4">ATP-binding protein</fullName>
    </recommendedName>
</protein>
<feature type="coiled-coil region" evidence="1">
    <location>
        <begin position="306"/>
        <end position="376"/>
    </location>
</feature>
<dbReference type="PANTHER" id="PTHR32182">
    <property type="entry name" value="DNA REPLICATION AND REPAIR PROTEIN RECF"/>
    <property type="match status" value="1"/>
</dbReference>
<evidence type="ECO:0000256" key="1">
    <source>
        <dbReference type="SAM" id="Coils"/>
    </source>
</evidence>
<dbReference type="GO" id="GO:0000731">
    <property type="term" value="P:DNA synthesis involved in DNA repair"/>
    <property type="evidence" value="ECO:0007669"/>
    <property type="project" value="TreeGrafter"/>
</dbReference>
<proteinExistence type="predicted"/>
<keyword evidence="3" id="KW-1185">Reference proteome</keyword>
<comment type="caution">
    <text evidence="2">The sequence shown here is derived from an EMBL/GenBank/DDBJ whole genome shotgun (WGS) entry which is preliminary data.</text>
</comment>
<keyword evidence="1" id="KW-0175">Coiled coil</keyword>
<dbReference type="HOGENOM" id="CLU_009013_0_0_4"/>
<dbReference type="OrthoDB" id="174137at2"/>
<dbReference type="RefSeq" id="WP_005435012.1">
    <property type="nucleotide sequence ID" value="NZ_JH815516.1"/>
</dbReference>
<dbReference type="Gene3D" id="3.40.1140.10">
    <property type="match status" value="1"/>
</dbReference>
<dbReference type="Pfam" id="PF13558">
    <property type="entry name" value="SbcC_Walker_B"/>
    <property type="match status" value="1"/>
</dbReference>
<reference evidence="2 3" key="1">
    <citation type="submission" date="2012-05" db="EMBL/GenBank/DDBJ databases">
        <title>The Genome Sequence of Sutterella wadsworthensis 2_1_59BFAA.</title>
        <authorList>
            <consortium name="The Broad Institute Genome Sequencing Platform"/>
            <person name="Earl A."/>
            <person name="Ward D."/>
            <person name="Feldgarden M."/>
            <person name="Gevers D."/>
            <person name="Daigneault M."/>
            <person name="Strauss J."/>
            <person name="Allen-Vercoe E."/>
            <person name="Walker B."/>
            <person name="Young S.K."/>
            <person name="Zeng Q."/>
            <person name="Gargeya S."/>
            <person name="Fitzgerald M."/>
            <person name="Haas B."/>
            <person name="Abouelleil A."/>
            <person name="Alvarado L."/>
            <person name="Arachchi H.M."/>
            <person name="Berlin A.M."/>
            <person name="Chapman S.B."/>
            <person name="Goldberg J."/>
            <person name="Griggs A."/>
            <person name="Gujja S."/>
            <person name="Hansen M."/>
            <person name="Howarth C."/>
            <person name="Imamovic A."/>
            <person name="Larimer J."/>
            <person name="McCowen C."/>
            <person name="Montmayeur A."/>
            <person name="Murphy C."/>
            <person name="Neiman D."/>
            <person name="Pearson M."/>
            <person name="Priest M."/>
            <person name="Roberts A."/>
            <person name="Saif S."/>
            <person name="Shea T."/>
            <person name="Sisk P."/>
            <person name="Sykes S."/>
            <person name="Wortman J."/>
            <person name="Nusbaum C."/>
            <person name="Birren B."/>
        </authorList>
    </citation>
    <scope>NUCLEOTIDE SEQUENCE [LARGE SCALE GENOMIC DNA]</scope>
    <source>
        <strain evidence="2 3">2_1_59BFAA</strain>
    </source>
</reference>
<gene>
    <name evidence="2" type="ORF">HMPREF9465_01140</name>
</gene>
<dbReference type="InterPro" id="IPR027417">
    <property type="entry name" value="P-loop_NTPase"/>
</dbReference>
<dbReference type="Proteomes" id="UP000005835">
    <property type="component" value="Unassembled WGS sequence"/>
</dbReference>
<dbReference type="Pfam" id="PF13555">
    <property type="entry name" value="AAA_29"/>
    <property type="match status" value="1"/>
</dbReference>
<dbReference type="EMBL" id="ADMG01000030">
    <property type="protein sequence ID" value="EKB31249.1"/>
    <property type="molecule type" value="Genomic_DNA"/>
</dbReference>
<name>K1KHT6_9BURK</name>
<evidence type="ECO:0008006" key="4">
    <source>
        <dbReference type="Google" id="ProtNLM"/>
    </source>
</evidence>
<accession>K1KHT6</accession>
<dbReference type="PANTHER" id="PTHR32182:SF0">
    <property type="entry name" value="DNA REPLICATION AND REPAIR PROTEIN RECF"/>
    <property type="match status" value="1"/>
</dbReference>
<dbReference type="GO" id="GO:0006302">
    <property type="term" value="P:double-strand break repair"/>
    <property type="evidence" value="ECO:0007669"/>
    <property type="project" value="TreeGrafter"/>
</dbReference>